<dbReference type="AlphaFoldDB" id="A0A0F9GTK6"/>
<feature type="transmembrane region" description="Helical" evidence="5">
    <location>
        <begin position="230"/>
        <end position="252"/>
    </location>
</feature>
<feature type="domain" description="Sodium/calcium exchanger membrane region" evidence="6">
    <location>
        <begin position="199"/>
        <end position="332"/>
    </location>
</feature>
<evidence type="ECO:0000313" key="7">
    <source>
        <dbReference type="EMBL" id="KKM02124.1"/>
    </source>
</evidence>
<feature type="non-terminal residue" evidence="7">
    <location>
        <position position="1"/>
    </location>
</feature>
<keyword evidence="2 5" id="KW-0812">Transmembrane</keyword>
<dbReference type="Pfam" id="PF01699">
    <property type="entry name" value="Na_Ca_ex"/>
    <property type="match status" value="2"/>
</dbReference>
<feature type="domain" description="Sodium/calcium exchanger membrane region" evidence="6">
    <location>
        <begin position="29"/>
        <end position="166"/>
    </location>
</feature>
<evidence type="ECO:0000259" key="6">
    <source>
        <dbReference type="Pfam" id="PF01699"/>
    </source>
</evidence>
<evidence type="ECO:0000256" key="5">
    <source>
        <dbReference type="SAM" id="Phobius"/>
    </source>
</evidence>
<dbReference type="InterPro" id="IPR004481">
    <property type="entry name" value="K/Na/Ca-exchanger"/>
</dbReference>
<feature type="transmembrane region" description="Helical" evidence="5">
    <location>
        <begin position="292"/>
        <end position="311"/>
    </location>
</feature>
<feature type="transmembrane region" description="Helical" evidence="5">
    <location>
        <begin position="90"/>
        <end position="114"/>
    </location>
</feature>
<evidence type="ECO:0000256" key="3">
    <source>
        <dbReference type="ARBA" id="ARBA00022989"/>
    </source>
</evidence>
<dbReference type="GO" id="GO:0005886">
    <property type="term" value="C:plasma membrane"/>
    <property type="evidence" value="ECO:0007669"/>
    <property type="project" value="TreeGrafter"/>
</dbReference>
<comment type="subcellular location">
    <subcellularLocation>
        <location evidence="1">Membrane</location>
        <topology evidence="1">Multi-pass membrane protein</topology>
    </subcellularLocation>
</comment>
<dbReference type="PANTHER" id="PTHR10846">
    <property type="entry name" value="SODIUM/POTASSIUM/CALCIUM EXCHANGER"/>
    <property type="match status" value="1"/>
</dbReference>
<dbReference type="Gene3D" id="1.20.1420.30">
    <property type="entry name" value="NCX, central ion-binding region"/>
    <property type="match status" value="1"/>
</dbReference>
<proteinExistence type="predicted"/>
<evidence type="ECO:0000256" key="2">
    <source>
        <dbReference type="ARBA" id="ARBA00022692"/>
    </source>
</evidence>
<evidence type="ECO:0000256" key="4">
    <source>
        <dbReference type="ARBA" id="ARBA00023136"/>
    </source>
</evidence>
<dbReference type="PANTHER" id="PTHR10846:SF8">
    <property type="entry name" value="INNER MEMBRANE PROTEIN YRBG"/>
    <property type="match status" value="1"/>
</dbReference>
<feature type="transmembrane region" description="Helical" evidence="5">
    <location>
        <begin position="59"/>
        <end position="84"/>
    </location>
</feature>
<gene>
    <name evidence="7" type="ORF">LCGC14_1787600</name>
</gene>
<dbReference type="InterPro" id="IPR004837">
    <property type="entry name" value="NaCa_Exmemb"/>
</dbReference>
<keyword evidence="3 5" id="KW-1133">Transmembrane helix</keyword>
<feature type="transmembrane region" description="Helical" evidence="5">
    <location>
        <begin position="318"/>
        <end position="337"/>
    </location>
</feature>
<sequence>LCHIWNRRISLCRKHFTIVSMSILFWGSIFIISLIVLVKAADYFIDGAERIGTYFNIEPFIIGVFILGFGTSLPELAVSILSVIEGSSEVVIGNVLGSNITNIFLVLGVSAIIVKKSILHYNFFEFDLPLFLTTAFLLAVTVWDGTFSIGEGIFFLTLFILYTAYTVSNHKKHKHMLVPEEVKAIPKRVKLDIGTILKLVISPVFIYLGARYTIEAVIYFSEIANIGKDIIAASAIALGTSLPELMVSFSAIRKGKIDEMLGNIIGSNIFNILIVMGISSLMGTLLIPASMLTSTLPIMLIATLTTIIVIHDRKIMRLEGIILISFYLFFLGNLFNIF</sequence>
<feature type="transmembrane region" description="Helical" evidence="5">
    <location>
        <begin position="189"/>
        <end position="210"/>
    </location>
</feature>
<feature type="transmembrane region" description="Helical" evidence="5">
    <location>
        <begin position="149"/>
        <end position="168"/>
    </location>
</feature>
<comment type="caution">
    <text evidence="7">The sequence shown here is derived from an EMBL/GenBank/DDBJ whole genome shotgun (WGS) entry which is preliminary data.</text>
</comment>
<dbReference type="NCBIfam" id="TIGR00367">
    <property type="entry name" value="calcium/sodium antiporter"/>
    <property type="match status" value="1"/>
</dbReference>
<accession>A0A0F9GTK6</accession>
<dbReference type="EMBL" id="LAZR01017017">
    <property type="protein sequence ID" value="KKM02124.1"/>
    <property type="molecule type" value="Genomic_DNA"/>
</dbReference>
<keyword evidence="4 5" id="KW-0472">Membrane</keyword>
<organism evidence="7">
    <name type="scientific">marine sediment metagenome</name>
    <dbReference type="NCBI Taxonomy" id="412755"/>
    <lineage>
        <taxon>unclassified sequences</taxon>
        <taxon>metagenomes</taxon>
        <taxon>ecological metagenomes</taxon>
    </lineage>
</organism>
<dbReference type="InterPro" id="IPR044880">
    <property type="entry name" value="NCX_ion-bd_dom_sf"/>
</dbReference>
<reference evidence="7" key="1">
    <citation type="journal article" date="2015" name="Nature">
        <title>Complex archaea that bridge the gap between prokaryotes and eukaryotes.</title>
        <authorList>
            <person name="Spang A."/>
            <person name="Saw J.H."/>
            <person name="Jorgensen S.L."/>
            <person name="Zaremba-Niedzwiedzka K."/>
            <person name="Martijn J."/>
            <person name="Lind A.E."/>
            <person name="van Eijk R."/>
            <person name="Schleper C."/>
            <person name="Guy L."/>
            <person name="Ettema T.J."/>
        </authorList>
    </citation>
    <scope>NUCLEOTIDE SEQUENCE</scope>
</reference>
<evidence type="ECO:0000256" key="1">
    <source>
        <dbReference type="ARBA" id="ARBA00004141"/>
    </source>
</evidence>
<feature type="transmembrane region" description="Helical" evidence="5">
    <location>
        <begin position="264"/>
        <end position="286"/>
    </location>
</feature>
<dbReference type="GO" id="GO:0008273">
    <property type="term" value="F:calcium, potassium:sodium antiporter activity"/>
    <property type="evidence" value="ECO:0007669"/>
    <property type="project" value="TreeGrafter"/>
</dbReference>
<protein>
    <recommendedName>
        <fullName evidence="6">Sodium/calcium exchanger membrane region domain-containing protein</fullName>
    </recommendedName>
</protein>
<name>A0A0F9GTK6_9ZZZZ</name>
<dbReference type="GO" id="GO:0006874">
    <property type="term" value="P:intracellular calcium ion homeostasis"/>
    <property type="evidence" value="ECO:0007669"/>
    <property type="project" value="TreeGrafter"/>
</dbReference>
<dbReference type="GO" id="GO:0005262">
    <property type="term" value="F:calcium channel activity"/>
    <property type="evidence" value="ECO:0007669"/>
    <property type="project" value="TreeGrafter"/>
</dbReference>
<feature type="transmembrane region" description="Helical" evidence="5">
    <location>
        <begin position="126"/>
        <end position="143"/>
    </location>
</feature>
<feature type="transmembrane region" description="Helical" evidence="5">
    <location>
        <begin position="16"/>
        <end position="38"/>
    </location>
</feature>